<dbReference type="SUPFAM" id="SSF63829">
    <property type="entry name" value="Calcium-dependent phosphotriesterase"/>
    <property type="match status" value="1"/>
</dbReference>
<evidence type="ECO:0000313" key="2">
    <source>
        <dbReference type="Proteomes" id="UP000649799"/>
    </source>
</evidence>
<protein>
    <submittedName>
        <fullName evidence="1">6-bladed beta-propeller</fullName>
    </submittedName>
</protein>
<keyword evidence="2" id="KW-1185">Reference proteome</keyword>
<dbReference type="Proteomes" id="UP000649799">
    <property type="component" value="Unassembled WGS sequence"/>
</dbReference>
<dbReference type="RefSeq" id="WP_166145409.1">
    <property type="nucleotide sequence ID" value="NZ_JAANYN010000003.1"/>
</dbReference>
<dbReference type="PROSITE" id="PS51257">
    <property type="entry name" value="PROKAR_LIPOPROTEIN"/>
    <property type="match status" value="1"/>
</dbReference>
<dbReference type="EMBL" id="JAANYN010000003">
    <property type="protein sequence ID" value="NHE56787.1"/>
    <property type="molecule type" value="Genomic_DNA"/>
</dbReference>
<dbReference type="Pfam" id="PF17170">
    <property type="entry name" value="DUF5128"/>
    <property type="match status" value="1"/>
</dbReference>
<evidence type="ECO:0000313" key="1">
    <source>
        <dbReference type="EMBL" id="NHE56787.1"/>
    </source>
</evidence>
<proteinExistence type="predicted"/>
<organism evidence="1 2">
    <name type="scientific">Cyclobacterium plantarum</name>
    <dbReference type="NCBI Taxonomy" id="2716263"/>
    <lineage>
        <taxon>Bacteria</taxon>
        <taxon>Pseudomonadati</taxon>
        <taxon>Bacteroidota</taxon>
        <taxon>Cytophagia</taxon>
        <taxon>Cytophagales</taxon>
        <taxon>Cyclobacteriaceae</taxon>
        <taxon>Cyclobacterium</taxon>
    </lineage>
</organism>
<reference evidence="1 2" key="1">
    <citation type="submission" date="2020-03" db="EMBL/GenBank/DDBJ databases">
        <title>Cyclobacterium plantarum sp. nov., a marine bacterium isolated from a coastal-marine wetland.</title>
        <authorList>
            <person name="Sanchez-Porro C."/>
            <person name="Ventosa A."/>
            <person name="Amoozegar M."/>
        </authorList>
    </citation>
    <scope>NUCLEOTIDE SEQUENCE [LARGE SCALE GENOMIC DNA]</scope>
    <source>
        <strain evidence="1 2">GBPx2</strain>
    </source>
</reference>
<accession>A0ABX0H5H8</accession>
<gene>
    <name evidence="1" type="ORF">G9Q97_08165</name>
</gene>
<comment type="caution">
    <text evidence="1">The sequence shown here is derived from an EMBL/GenBank/DDBJ whole genome shotgun (WGS) entry which is preliminary data.</text>
</comment>
<name>A0ABX0H5H8_9BACT</name>
<sequence>MEARFLLQCILWISLLVACNKTIEQKDGLPQIELEKIKEISTPYSIETITPLETDTANLIGDHLTVKFSENSFFIYDESARDAVHQFDLDGKYLGKFVEIGEGPGMLRGINDFIPTPEGMDILSVKGDQAEIIRLDKEGQQLETISIDYMGTSFAPLPGDQYVASGSYNLPFVKNRLAVINEKGETINEWLPNTHEILPFGEKNFYTLGEHVFFHEIYNPNTYMVQADSLLPRYQFDFGKYSIPERFFEMDWMAGFEMLNQQGFATISQYWENEDKAFFEVAVQVNGELNKHQVILEKASGEVSKRIISATELTAFYSPVGLMDDLLVFIAQTPDYLILETDQLPENSPKIQEGDNPVLLFVEF</sequence>